<gene>
    <name evidence="2" type="ORF">ABVK25_003280</name>
</gene>
<comment type="caution">
    <text evidence="2">The sequence shown here is derived from an EMBL/GenBank/DDBJ whole genome shotgun (WGS) entry which is preliminary data.</text>
</comment>
<accession>A0ABR4BEG9</accession>
<name>A0ABR4BEG9_9LECA</name>
<proteinExistence type="predicted"/>
<keyword evidence="3" id="KW-1185">Reference proteome</keyword>
<dbReference type="EMBL" id="JBHFEH010000008">
    <property type="protein sequence ID" value="KAL2056257.1"/>
    <property type="molecule type" value="Genomic_DNA"/>
</dbReference>
<evidence type="ECO:0000256" key="1">
    <source>
        <dbReference type="SAM" id="MobiDB-lite"/>
    </source>
</evidence>
<sequence length="172" mass="19257">MPVSGLKDLAREHKLEQDHKRELDHKHKWALGDGPITQGHPSRRPAKPSANPYKKHEVEFQQNKPIHMAKMSRKRDPVFDTDTSTSDSSAEEDVKEASAAPEPDAGYTYSFDTPRGPSEGSQILGIALAKAVDKFETKATEKLIKEEYEVVAKEKEVAHTGYATDEDDFELI</sequence>
<reference evidence="2 3" key="1">
    <citation type="submission" date="2024-09" db="EMBL/GenBank/DDBJ databases">
        <title>Rethinking Asexuality: The Enigmatic Case of Functional Sexual Genes in Lepraria (Stereocaulaceae).</title>
        <authorList>
            <person name="Doellman M."/>
            <person name="Sun Y."/>
            <person name="Barcenas-Pena A."/>
            <person name="Lumbsch H.T."/>
            <person name="Grewe F."/>
        </authorList>
    </citation>
    <scope>NUCLEOTIDE SEQUENCE [LARGE SCALE GENOMIC DNA]</scope>
    <source>
        <strain evidence="2 3">Grewe 0041</strain>
    </source>
</reference>
<evidence type="ECO:0000313" key="3">
    <source>
        <dbReference type="Proteomes" id="UP001590951"/>
    </source>
</evidence>
<dbReference type="Proteomes" id="UP001590951">
    <property type="component" value="Unassembled WGS sequence"/>
</dbReference>
<feature type="compositionally biased region" description="Basic and acidic residues" evidence="1">
    <location>
        <begin position="8"/>
        <end position="25"/>
    </location>
</feature>
<organism evidence="2 3">
    <name type="scientific">Lepraria finkii</name>
    <dbReference type="NCBI Taxonomy" id="1340010"/>
    <lineage>
        <taxon>Eukaryota</taxon>
        <taxon>Fungi</taxon>
        <taxon>Dikarya</taxon>
        <taxon>Ascomycota</taxon>
        <taxon>Pezizomycotina</taxon>
        <taxon>Lecanoromycetes</taxon>
        <taxon>OSLEUM clade</taxon>
        <taxon>Lecanoromycetidae</taxon>
        <taxon>Lecanorales</taxon>
        <taxon>Lecanorineae</taxon>
        <taxon>Stereocaulaceae</taxon>
        <taxon>Lepraria</taxon>
    </lineage>
</organism>
<feature type="region of interest" description="Disordered" evidence="1">
    <location>
        <begin position="1"/>
        <end position="119"/>
    </location>
</feature>
<evidence type="ECO:0000313" key="2">
    <source>
        <dbReference type="EMBL" id="KAL2056257.1"/>
    </source>
</evidence>
<protein>
    <submittedName>
        <fullName evidence="2">Uncharacterized protein</fullName>
    </submittedName>
</protein>